<organism evidence="2">
    <name type="scientific">Anopheles darlingi</name>
    <name type="common">Mosquito</name>
    <dbReference type="NCBI Taxonomy" id="43151"/>
    <lineage>
        <taxon>Eukaryota</taxon>
        <taxon>Metazoa</taxon>
        <taxon>Ecdysozoa</taxon>
        <taxon>Arthropoda</taxon>
        <taxon>Hexapoda</taxon>
        <taxon>Insecta</taxon>
        <taxon>Pterygota</taxon>
        <taxon>Neoptera</taxon>
        <taxon>Endopterygota</taxon>
        <taxon>Diptera</taxon>
        <taxon>Nematocera</taxon>
        <taxon>Culicoidea</taxon>
        <taxon>Culicidae</taxon>
        <taxon>Anophelinae</taxon>
        <taxon>Anopheles</taxon>
    </lineage>
</organism>
<proteinExistence type="predicted"/>
<evidence type="ECO:0000313" key="2">
    <source>
        <dbReference type="EMBL" id="MBW75239.1"/>
    </source>
</evidence>
<accession>A0A2M4DCJ4</accession>
<dbReference type="EMBL" id="GGFL01011061">
    <property type="protein sequence ID" value="MBW75239.1"/>
    <property type="molecule type" value="Transcribed_RNA"/>
</dbReference>
<keyword evidence="1" id="KW-0732">Signal</keyword>
<reference evidence="2" key="1">
    <citation type="submission" date="2018-01" db="EMBL/GenBank/DDBJ databases">
        <title>An insight into the sialome of Amazonian anophelines.</title>
        <authorList>
            <person name="Ribeiro J.M."/>
            <person name="Scarpassa V."/>
            <person name="Calvo E."/>
        </authorList>
    </citation>
    <scope>NUCLEOTIDE SEQUENCE</scope>
</reference>
<dbReference type="AlphaFoldDB" id="A0A2M4DCJ4"/>
<protein>
    <submittedName>
        <fullName evidence="2">Putative secreted protein</fullName>
    </submittedName>
</protein>
<feature type="signal peptide" evidence="1">
    <location>
        <begin position="1"/>
        <end position="18"/>
    </location>
</feature>
<sequence length="82" mass="9657">MCISLLWITLSSVKPCVNQFICIRNYPKNVLRVLLPFAWRQSPCWILLIKYRITVRESASDDRTFAIVFPFLSFFLDGIHFS</sequence>
<name>A0A2M4DCJ4_ANODA</name>
<evidence type="ECO:0000256" key="1">
    <source>
        <dbReference type="SAM" id="SignalP"/>
    </source>
</evidence>
<feature type="chain" id="PRO_5014636882" evidence="1">
    <location>
        <begin position="19"/>
        <end position="82"/>
    </location>
</feature>